<accession>A0A976N0D9</accession>
<sequence length="186" mass="21091">MQIGTVQRDSSQFYKRFLPDNINRAKTSIKDIIAYNPVCTDETMRGQTDLHALFSQHPDISGLSLLLDDEQRQQALDTVQFEDFMEPQDHYDIFDLYQFVEQAKSSFRSLPIQFRMQYNNDPLNFISQFNDPATSSKVLASLSETLNRPVPTDMHLQSGETSAPASTSSDIPKSPDTSQNNSDKTS</sequence>
<evidence type="ECO:0000256" key="1">
    <source>
        <dbReference type="SAM" id="MobiDB-lite"/>
    </source>
</evidence>
<organism evidence="2">
    <name type="scientific">Sigmofec virus UA08Rod_6110</name>
    <dbReference type="NCBI Taxonomy" id="2929452"/>
    <lineage>
        <taxon>Viruses</taxon>
        <taxon>Monodnaviria</taxon>
        <taxon>Sangervirae</taxon>
        <taxon>Phixviricota</taxon>
        <taxon>Malgrandaviricetes</taxon>
        <taxon>Petitvirales</taxon>
        <taxon>Microviridae</taxon>
    </lineage>
</organism>
<dbReference type="EMBL" id="OM869519">
    <property type="protein sequence ID" value="UPW40924.1"/>
    <property type="molecule type" value="Genomic_DNA"/>
</dbReference>
<evidence type="ECO:0000313" key="2">
    <source>
        <dbReference type="EMBL" id="UPW40924.1"/>
    </source>
</evidence>
<name>A0A976N0D9_9VIRU</name>
<feature type="region of interest" description="Disordered" evidence="1">
    <location>
        <begin position="148"/>
        <end position="186"/>
    </location>
</feature>
<proteinExistence type="predicted"/>
<dbReference type="InterPro" id="IPR014131">
    <property type="entry name" value="Chlamydia_phage_Vp3"/>
</dbReference>
<protein>
    <submittedName>
        <fullName evidence="2">Internal scaffolding protein</fullName>
    </submittedName>
</protein>
<dbReference type="Pfam" id="PF09675">
    <property type="entry name" value="Chlamy_scaf"/>
    <property type="match status" value="1"/>
</dbReference>
<reference evidence="2" key="1">
    <citation type="submission" date="2022-02" db="EMBL/GenBank/DDBJ databases">
        <title>Towards deciphering the DNA virus diversity associated with rodent species in the families Cricetidae and Heteromyidae.</title>
        <authorList>
            <person name="Lund M."/>
            <person name="Larsen B.B."/>
            <person name="Gryseels S."/>
            <person name="Kraberger S."/>
            <person name="Rowsey D.M."/>
            <person name="Steger L."/>
            <person name="Yule K.M."/>
            <person name="Upham N.S."/>
            <person name="Worobey M."/>
            <person name="Van Doorslaer K."/>
            <person name="Varsani A."/>
        </authorList>
    </citation>
    <scope>NUCLEOTIDE SEQUENCE</scope>
    <source>
        <strain evidence="2">UA08Rod_6110</strain>
    </source>
</reference>
<feature type="compositionally biased region" description="Polar residues" evidence="1">
    <location>
        <begin position="158"/>
        <end position="186"/>
    </location>
</feature>